<dbReference type="Pfam" id="PF14111">
    <property type="entry name" value="DUF4283"/>
    <property type="match status" value="1"/>
</dbReference>
<feature type="domain" description="DUF4283" evidence="2">
    <location>
        <begin position="43"/>
        <end position="121"/>
    </location>
</feature>
<feature type="region of interest" description="Disordered" evidence="1">
    <location>
        <begin position="448"/>
        <end position="553"/>
    </location>
</feature>
<reference evidence="5" key="2">
    <citation type="submission" date="2025-08" db="UniProtKB">
        <authorList>
            <consortium name="RefSeq"/>
        </authorList>
    </citation>
    <scope>IDENTIFICATION</scope>
    <source>
        <tissue evidence="5">Leaf</tissue>
    </source>
</reference>
<evidence type="ECO:0000259" key="3">
    <source>
        <dbReference type="Pfam" id="PF14392"/>
    </source>
</evidence>
<dbReference type="InterPro" id="IPR040256">
    <property type="entry name" value="At4g02000-like"/>
</dbReference>
<reference evidence="4" key="1">
    <citation type="journal article" date="2014" name="Nat. Commun.">
        <title>The emerging biofuel crop Camelina sativa retains a highly undifferentiated hexaploid genome structure.</title>
        <authorList>
            <person name="Kagale S."/>
            <person name="Koh C."/>
            <person name="Nixon J."/>
            <person name="Bollina V."/>
            <person name="Clarke W.E."/>
            <person name="Tuteja R."/>
            <person name="Spillane C."/>
            <person name="Robinson S.J."/>
            <person name="Links M.G."/>
            <person name="Clarke C."/>
            <person name="Higgins E.E."/>
            <person name="Huebert T."/>
            <person name="Sharpe A.G."/>
            <person name="Parkin I.A."/>
        </authorList>
    </citation>
    <scope>NUCLEOTIDE SEQUENCE [LARGE SCALE GENOMIC DNA]</scope>
    <source>
        <strain evidence="4">cv. DH55</strain>
    </source>
</reference>
<evidence type="ECO:0000313" key="4">
    <source>
        <dbReference type="Proteomes" id="UP000694864"/>
    </source>
</evidence>
<dbReference type="Proteomes" id="UP000694864">
    <property type="component" value="Chromosome 5"/>
</dbReference>
<proteinExistence type="predicted"/>
<dbReference type="InterPro" id="IPR025836">
    <property type="entry name" value="Zn_knuckle_CX2CX4HX4C"/>
</dbReference>
<feature type="domain" description="Zinc knuckle CX2CX4HX4C" evidence="3">
    <location>
        <begin position="174"/>
        <end position="217"/>
    </location>
</feature>
<name>A0ABM0Z3N3_CAMSA</name>
<gene>
    <name evidence="5" type="primary">LOC104786298</name>
</gene>
<dbReference type="PANTHER" id="PTHR31286">
    <property type="entry name" value="GLYCINE-RICH CELL WALL STRUCTURAL PROTEIN 1.8-LIKE"/>
    <property type="match status" value="1"/>
</dbReference>
<sequence length="553" mass="60071">MLGMSQSGLMLQGLTGSSSGSGSKLKIKVPHFDNTALIEGYSKTLIGQCMNPVMQDMKALLFMLPRIWKMEERVDGADLGLGRFQFDFDQEEDIQEVLKMEPYHFDHWMLSLVRWEPVVDPRYPCLIKFWVRIMGVPLHFWADESFRTIGADLGEVEEVDLDNGWVKILLNGFKPLVFEASVEFDSGEETTISMRYERLYGYCRRCHSLCHDLSHCPLFGDKGKHRLDNGFDSTKDDKLQSYKGATVNGGVHATGSGLNGAGSGASVQGSAHGSGRGVGQQAGHHRSNQGFGSKWRKSKKNSSVDGRFVQKDATVALAPATTSQVVVSEPSITQPPSSNVGISLSPSEQKLLYVFLGPQGEVAVAVGDQSGESNMVTVRETEKRVCKNLFPSVPASSSMELSQQEILFSEDLENLLGQGFPTRDAPDLGFMDTIIEEQGVVSPQEDISLTEEGEDDEGTEEVVNSDQVSNEDAIGNKDDVSGVTAQSKTVEGLVPPAQAKVGKQKDSLPGASTKKRNMVSLTSPRKRIVTKGGGLNGKVGLHQGGKPPHHPGN</sequence>
<organism evidence="4 5">
    <name type="scientific">Camelina sativa</name>
    <name type="common">False flax</name>
    <name type="synonym">Myagrum sativum</name>
    <dbReference type="NCBI Taxonomy" id="90675"/>
    <lineage>
        <taxon>Eukaryota</taxon>
        <taxon>Viridiplantae</taxon>
        <taxon>Streptophyta</taxon>
        <taxon>Embryophyta</taxon>
        <taxon>Tracheophyta</taxon>
        <taxon>Spermatophyta</taxon>
        <taxon>Magnoliopsida</taxon>
        <taxon>eudicotyledons</taxon>
        <taxon>Gunneridae</taxon>
        <taxon>Pentapetalae</taxon>
        <taxon>rosids</taxon>
        <taxon>malvids</taxon>
        <taxon>Brassicales</taxon>
        <taxon>Brassicaceae</taxon>
        <taxon>Camelineae</taxon>
        <taxon>Camelina</taxon>
    </lineage>
</organism>
<keyword evidence="4" id="KW-1185">Reference proteome</keyword>
<evidence type="ECO:0000313" key="5">
    <source>
        <dbReference type="RefSeq" id="XP_010509963.1"/>
    </source>
</evidence>
<accession>A0ABM0Z3N3</accession>
<evidence type="ECO:0000256" key="1">
    <source>
        <dbReference type="SAM" id="MobiDB-lite"/>
    </source>
</evidence>
<feature type="region of interest" description="Disordered" evidence="1">
    <location>
        <begin position="257"/>
        <end position="304"/>
    </location>
</feature>
<dbReference type="Pfam" id="PF14392">
    <property type="entry name" value="zf-CCHC_4"/>
    <property type="match status" value="1"/>
</dbReference>
<dbReference type="GeneID" id="104786298"/>
<evidence type="ECO:0000259" key="2">
    <source>
        <dbReference type="Pfam" id="PF14111"/>
    </source>
</evidence>
<dbReference type="RefSeq" id="XP_010509963.1">
    <property type="nucleotide sequence ID" value="XM_010511661.2"/>
</dbReference>
<dbReference type="InterPro" id="IPR025558">
    <property type="entry name" value="DUF4283"/>
</dbReference>
<feature type="compositionally biased region" description="Acidic residues" evidence="1">
    <location>
        <begin position="448"/>
        <end position="460"/>
    </location>
</feature>
<dbReference type="PANTHER" id="PTHR31286:SF105">
    <property type="entry name" value="DUF4283 DOMAIN-CONTAINING PROTEIN"/>
    <property type="match status" value="1"/>
</dbReference>
<protein>
    <submittedName>
        <fullName evidence="5">Uncharacterized protein LOC104786298 isoform X1</fullName>
    </submittedName>
</protein>